<dbReference type="Proteomes" id="UP000046392">
    <property type="component" value="Unplaced"/>
</dbReference>
<protein>
    <submittedName>
        <fullName evidence="2">Uncharacterized protein</fullName>
    </submittedName>
</protein>
<proteinExistence type="predicted"/>
<organism evidence="1 2">
    <name type="scientific">Strongyloides papillosus</name>
    <name type="common">Intestinal threadworm</name>
    <dbReference type="NCBI Taxonomy" id="174720"/>
    <lineage>
        <taxon>Eukaryota</taxon>
        <taxon>Metazoa</taxon>
        <taxon>Ecdysozoa</taxon>
        <taxon>Nematoda</taxon>
        <taxon>Chromadorea</taxon>
        <taxon>Rhabditida</taxon>
        <taxon>Tylenchina</taxon>
        <taxon>Panagrolaimomorpha</taxon>
        <taxon>Strongyloidoidea</taxon>
        <taxon>Strongyloididae</taxon>
        <taxon>Strongyloides</taxon>
    </lineage>
</organism>
<name>A0A0N5BCA3_STREA</name>
<sequence length="131" mass="15058">MDFTLKETITLKNIESLGYVFEKAFDFAGKTDFSICHILPNLFGIKKSLMELQQSGIGESYLVSSSFIDGTSDTDEENFMEENEFGEEKSTLIQQNLLKEEFIQFKNYVIAEVESKIKYYQNDLIHVATLL</sequence>
<keyword evidence="1" id="KW-1185">Reference proteome</keyword>
<dbReference type="WBParaSite" id="SPAL_0000365100.1">
    <property type="protein sequence ID" value="SPAL_0000365100.1"/>
    <property type="gene ID" value="SPAL_0000365100"/>
</dbReference>
<evidence type="ECO:0000313" key="1">
    <source>
        <dbReference type="Proteomes" id="UP000046392"/>
    </source>
</evidence>
<dbReference type="AlphaFoldDB" id="A0A0N5BCA3"/>
<reference evidence="2" key="1">
    <citation type="submission" date="2017-02" db="UniProtKB">
        <authorList>
            <consortium name="WormBaseParasite"/>
        </authorList>
    </citation>
    <scope>IDENTIFICATION</scope>
</reference>
<evidence type="ECO:0000313" key="2">
    <source>
        <dbReference type="WBParaSite" id="SPAL_0000365100.1"/>
    </source>
</evidence>
<accession>A0A0N5BCA3</accession>